<keyword evidence="2" id="KW-1185">Reference proteome</keyword>
<organism evidence="1 2">
    <name type="scientific">Elysia crispata</name>
    <name type="common">lettuce slug</name>
    <dbReference type="NCBI Taxonomy" id="231223"/>
    <lineage>
        <taxon>Eukaryota</taxon>
        <taxon>Metazoa</taxon>
        <taxon>Spiralia</taxon>
        <taxon>Lophotrochozoa</taxon>
        <taxon>Mollusca</taxon>
        <taxon>Gastropoda</taxon>
        <taxon>Heterobranchia</taxon>
        <taxon>Euthyneura</taxon>
        <taxon>Panpulmonata</taxon>
        <taxon>Sacoglossa</taxon>
        <taxon>Placobranchoidea</taxon>
        <taxon>Plakobranchidae</taxon>
        <taxon>Elysia</taxon>
    </lineage>
</organism>
<proteinExistence type="predicted"/>
<protein>
    <submittedName>
        <fullName evidence="1">Uncharacterized protein</fullName>
    </submittedName>
</protein>
<evidence type="ECO:0000313" key="2">
    <source>
        <dbReference type="Proteomes" id="UP001283361"/>
    </source>
</evidence>
<accession>A0AAE1DAW2</accession>
<name>A0AAE1DAW2_9GAST</name>
<dbReference type="AlphaFoldDB" id="A0AAE1DAW2"/>
<reference evidence="1" key="1">
    <citation type="journal article" date="2023" name="G3 (Bethesda)">
        <title>A reference genome for the long-term kleptoplast-retaining sea slug Elysia crispata morphotype clarki.</title>
        <authorList>
            <person name="Eastman K.E."/>
            <person name="Pendleton A.L."/>
            <person name="Shaikh M.A."/>
            <person name="Suttiyut T."/>
            <person name="Ogas R."/>
            <person name="Tomko P."/>
            <person name="Gavelis G."/>
            <person name="Widhalm J.R."/>
            <person name="Wisecaver J.H."/>
        </authorList>
    </citation>
    <scope>NUCLEOTIDE SEQUENCE</scope>
    <source>
        <strain evidence="1">ECLA1</strain>
    </source>
</reference>
<gene>
    <name evidence="1" type="ORF">RRG08_065735</name>
</gene>
<evidence type="ECO:0000313" key="1">
    <source>
        <dbReference type="EMBL" id="KAK3763771.1"/>
    </source>
</evidence>
<dbReference type="Proteomes" id="UP001283361">
    <property type="component" value="Unassembled WGS sequence"/>
</dbReference>
<comment type="caution">
    <text evidence="1">The sequence shown here is derived from an EMBL/GenBank/DDBJ whole genome shotgun (WGS) entry which is preliminary data.</text>
</comment>
<dbReference type="EMBL" id="JAWDGP010004501">
    <property type="protein sequence ID" value="KAK3763771.1"/>
    <property type="molecule type" value="Genomic_DNA"/>
</dbReference>
<sequence>MGYEFQNYSSCGERRSHNSVGTMVQTMGAVFEAHGGQRTWFRMSPCGIEPGLFAQLDWHNRATGRTRLSTRATPKPQRARTKPGRDLFHIRSAAWPRIWQLQHGSFPPDPLPADFLPPQQQQLIAMRMRWYSQGYSHYNSLISVITGQIRHEIAASLRSSPGQDVRQ</sequence>